<dbReference type="PROSITE" id="PS50097">
    <property type="entry name" value="BTB"/>
    <property type="match status" value="1"/>
</dbReference>
<proteinExistence type="predicted"/>
<dbReference type="CDD" id="cd18186">
    <property type="entry name" value="BTB_POZ_ZBTB_KLHL-like"/>
    <property type="match status" value="1"/>
</dbReference>
<dbReference type="PANTHER" id="PTHR47843">
    <property type="entry name" value="BTB DOMAIN-CONTAINING PROTEIN-RELATED"/>
    <property type="match status" value="1"/>
</dbReference>
<keyword evidence="1" id="KW-0175">Coiled coil</keyword>
<dbReference type="Gene3D" id="3.30.710.10">
    <property type="entry name" value="Potassium Channel Kv1.1, Chain A"/>
    <property type="match status" value="1"/>
</dbReference>
<dbReference type="InterPro" id="IPR011333">
    <property type="entry name" value="SKP1/BTB/POZ_sf"/>
</dbReference>
<dbReference type="SMART" id="SM00225">
    <property type="entry name" value="BTB"/>
    <property type="match status" value="1"/>
</dbReference>
<evidence type="ECO:0000313" key="3">
    <source>
        <dbReference type="EMBL" id="KAH6884188.1"/>
    </source>
</evidence>
<dbReference type="Pfam" id="PF00651">
    <property type="entry name" value="BTB"/>
    <property type="match status" value="1"/>
</dbReference>
<gene>
    <name evidence="3" type="ORF">B0T10DRAFT_463072</name>
</gene>
<evidence type="ECO:0000256" key="1">
    <source>
        <dbReference type="SAM" id="Coils"/>
    </source>
</evidence>
<accession>A0A9P9AM24</accession>
<comment type="caution">
    <text evidence="3">The sequence shown here is derived from an EMBL/GenBank/DDBJ whole genome shotgun (WGS) entry which is preliminary data.</text>
</comment>
<sequence>MGTDTPTDPNDASSGSEVKHDVLLNLLKSGLYSDFRMKSHGKEFRLHKAVVCTQSTFFATALGGNFKESKTGEVQVDESYDLETVQRMIDFLYTGEYSVDIPVRDTTKKDSSTATTKPPSPTTCKFLPLRFRWLGSILPPRTNSSVTPAPTVPPVSVDKPAVQHTTRAQLSTQEPSFSFLANVSLYEIAHYYNIQPLKNIAVKKLKHILANTKWSPQLFADVVVEVLNKSEDDALIEPLVHAAATQAESLLKHDVVSKLEPCGAFLVRVATECGRRVGSLRTQLDLLEASNKKLEESEKKLQALNSEQATEIDKANRELNKARICHARLNRTPRCESCSHYFSCRIGTSGAEEYALVCSDCSQRHR</sequence>
<dbReference type="SUPFAM" id="SSF54695">
    <property type="entry name" value="POZ domain"/>
    <property type="match status" value="1"/>
</dbReference>
<name>A0A9P9AM24_9HYPO</name>
<dbReference type="AlphaFoldDB" id="A0A9P9AM24"/>
<dbReference type="PANTHER" id="PTHR47843:SF5">
    <property type="entry name" value="BTB_POZ DOMAIN PROTEIN"/>
    <property type="match status" value="1"/>
</dbReference>
<evidence type="ECO:0000313" key="4">
    <source>
        <dbReference type="Proteomes" id="UP000777438"/>
    </source>
</evidence>
<dbReference type="EMBL" id="JAGPYM010000021">
    <property type="protein sequence ID" value="KAH6884188.1"/>
    <property type="molecule type" value="Genomic_DNA"/>
</dbReference>
<feature type="coiled-coil region" evidence="1">
    <location>
        <begin position="277"/>
        <end position="332"/>
    </location>
</feature>
<reference evidence="3 4" key="1">
    <citation type="journal article" date="2021" name="Nat. Commun.">
        <title>Genetic determinants of endophytism in the Arabidopsis root mycobiome.</title>
        <authorList>
            <person name="Mesny F."/>
            <person name="Miyauchi S."/>
            <person name="Thiergart T."/>
            <person name="Pickel B."/>
            <person name="Atanasova L."/>
            <person name="Karlsson M."/>
            <person name="Huettel B."/>
            <person name="Barry K.W."/>
            <person name="Haridas S."/>
            <person name="Chen C."/>
            <person name="Bauer D."/>
            <person name="Andreopoulos W."/>
            <person name="Pangilinan J."/>
            <person name="LaButti K."/>
            <person name="Riley R."/>
            <person name="Lipzen A."/>
            <person name="Clum A."/>
            <person name="Drula E."/>
            <person name="Henrissat B."/>
            <person name="Kohler A."/>
            <person name="Grigoriev I.V."/>
            <person name="Martin F.M."/>
            <person name="Hacquard S."/>
        </authorList>
    </citation>
    <scope>NUCLEOTIDE SEQUENCE [LARGE SCALE GENOMIC DNA]</scope>
    <source>
        <strain evidence="3 4">MPI-CAGE-CH-0241</strain>
    </source>
</reference>
<dbReference type="OrthoDB" id="1022638at2759"/>
<protein>
    <recommendedName>
        <fullName evidence="2">BTB domain-containing protein</fullName>
    </recommendedName>
</protein>
<organism evidence="3 4">
    <name type="scientific">Thelonectria olida</name>
    <dbReference type="NCBI Taxonomy" id="1576542"/>
    <lineage>
        <taxon>Eukaryota</taxon>
        <taxon>Fungi</taxon>
        <taxon>Dikarya</taxon>
        <taxon>Ascomycota</taxon>
        <taxon>Pezizomycotina</taxon>
        <taxon>Sordariomycetes</taxon>
        <taxon>Hypocreomycetidae</taxon>
        <taxon>Hypocreales</taxon>
        <taxon>Nectriaceae</taxon>
        <taxon>Thelonectria</taxon>
    </lineage>
</organism>
<keyword evidence="4" id="KW-1185">Reference proteome</keyword>
<dbReference type="Proteomes" id="UP000777438">
    <property type="component" value="Unassembled WGS sequence"/>
</dbReference>
<feature type="domain" description="BTB" evidence="2">
    <location>
        <begin position="33"/>
        <end position="101"/>
    </location>
</feature>
<dbReference type="InterPro" id="IPR000210">
    <property type="entry name" value="BTB/POZ_dom"/>
</dbReference>
<evidence type="ECO:0000259" key="2">
    <source>
        <dbReference type="PROSITE" id="PS50097"/>
    </source>
</evidence>